<feature type="transmembrane region" description="Helical" evidence="1">
    <location>
        <begin position="56"/>
        <end position="79"/>
    </location>
</feature>
<dbReference type="CTD" id="90120"/>
<protein>
    <recommendedName>
        <fullName evidence="4">Transmembrane protein 250</fullName>
    </recommendedName>
</protein>
<organism evidence="2 3">
    <name type="scientific">Gouania willdenowi</name>
    <name type="common">Blunt-snouted clingfish</name>
    <name type="synonym">Lepadogaster willdenowi</name>
    <dbReference type="NCBI Taxonomy" id="441366"/>
    <lineage>
        <taxon>Eukaryota</taxon>
        <taxon>Metazoa</taxon>
        <taxon>Chordata</taxon>
        <taxon>Craniata</taxon>
        <taxon>Vertebrata</taxon>
        <taxon>Euteleostomi</taxon>
        <taxon>Actinopterygii</taxon>
        <taxon>Neopterygii</taxon>
        <taxon>Teleostei</taxon>
        <taxon>Neoteleostei</taxon>
        <taxon>Acanthomorphata</taxon>
        <taxon>Ovalentaria</taxon>
        <taxon>Blenniimorphae</taxon>
        <taxon>Blenniiformes</taxon>
        <taxon>Gobiesocoidei</taxon>
        <taxon>Gobiesocidae</taxon>
        <taxon>Gobiesocinae</taxon>
        <taxon>Gouania</taxon>
    </lineage>
</organism>
<dbReference type="RefSeq" id="XP_028318839.1">
    <property type="nucleotide sequence ID" value="XM_028463038.1"/>
</dbReference>
<evidence type="ECO:0000313" key="2">
    <source>
        <dbReference type="Ensembl" id="ENSGWIP00000027395.1"/>
    </source>
</evidence>
<dbReference type="AlphaFoldDB" id="A0A8C5EVW7"/>
<feature type="transmembrane region" description="Helical" evidence="1">
    <location>
        <begin position="114"/>
        <end position="137"/>
    </location>
</feature>
<dbReference type="PANTHER" id="PTHR48431">
    <property type="entry name" value="TRANSMEMBRANE PROTEIN 250"/>
    <property type="match status" value="1"/>
</dbReference>
<sequence length="139" mass="16034">MPFLPIPRRGRSFQGPHSTCMYSACAVSHASKPSGSKHNYFDLYMRSRCMNNFLRFLLYFGFSVLTSLLWVALSALFFLQYASELVLLRLQYKLSVMLLLLGRQELELDILHDFIIYGVEITMILVGGLGWSFMMFVDI</sequence>
<evidence type="ECO:0000313" key="3">
    <source>
        <dbReference type="Proteomes" id="UP000694680"/>
    </source>
</evidence>
<dbReference type="OrthoDB" id="10013139at2759"/>
<keyword evidence="1" id="KW-0812">Transmembrane</keyword>
<reference evidence="2" key="3">
    <citation type="submission" date="2025-09" db="UniProtKB">
        <authorList>
            <consortium name="Ensembl"/>
        </authorList>
    </citation>
    <scope>IDENTIFICATION</scope>
</reference>
<dbReference type="Proteomes" id="UP000694680">
    <property type="component" value="Chromosome 12"/>
</dbReference>
<keyword evidence="3" id="KW-1185">Reference proteome</keyword>
<dbReference type="InterPro" id="IPR041156">
    <property type="entry name" value="TM250"/>
</dbReference>
<dbReference type="RefSeq" id="XP_028318840.1">
    <property type="nucleotide sequence ID" value="XM_028463039.1"/>
</dbReference>
<evidence type="ECO:0000256" key="1">
    <source>
        <dbReference type="SAM" id="Phobius"/>
    </source>
</evidence>
<dbReference type="GeneID" id="114473427"/>
<reference evidence="2" key="1">
    <citation type="submission" date="2020-06" db="EMBL/GenBank/DDBJ databases">
        <authorList>
            <consortium name="Wellcome Sanger Institute Data Sharing"/>
        </authorList>
    </citation>
    <scope>NUCLEOTIDE SEQUENCE [LARGE SCALE GENOMIC DNA]</scope>
</reference>
<reference evidence="2" key="2">
    <citation type="submission" date="2025-08" db="UniProtKB">
        <authorList>
            <consortium name="Ensembl"/>
        </authorList>
    </citation>
    <scope>IDENTIFICATION</scope>
</reference>
<dbReference type="PANTHER" id="PTHR48431:SF1">
    <property type="entry name" value="TRANSMEMBRANE PROTEIN 250"/>
    <property type="match status" value="1"/>
</dbReference>
<dbReference type="RefSeq" id="XP_028318838.1">
    <property type="nucleotide sequence ID" value="XM_028463037.1"/>
</dbReference>
<name>A0A8C5EVW7_GOUWI</name>
<gene>
    <name evidence="2" type="primary">tmem250</name>
</gene>
<dbReference type="Ensembl" id="ENSGWIT00000029902.1">
    <property type="protein sequence ID" value="ENSGWIP00000027395.1"/>
    <property type="gene ID" value="ENSGWIG00000014336.1"/>
</dbReference>
<keyword evidence="1" id="KW-1133">Transmembrane helix</keyword>
<keyword evidence="1" id="KW-0472">Membrane</keyword>
<proteinExistence type="predicted"/>
<evidence type="ECO:0008006" key="4">
    <source>
        <dbReference type="Google" id="ProtNLM"/>
    </source>
</evidence>
<dbReference type="Pfam" id="PF17685">
    <property type="entry name" value="TM250"/>
    <property type="match status" value="1"/>
</dbReference>
<accession>A0A8C5EVW7</accession>